<evidence type="ECO:0000313" key="2">
    <source>
        <dbReference type="EMBL" id="OCG74815.1"/>
    </source>
</evidence>
<dbReference type="AlphaFoldDB" id="A0A1B9NDY5"/>
<dbReference type="OrthoDB" id="3253863at2"/>
<dbReference type="Proteomes" id="UP000093355">
    <property type="component" value="Unassembled WGS sequence"/>
</dbReference>
<dbReference type="EMBL" id="LXMD01000021">
    <property type="protein sequence ID" value="OCG74815.1"/>
    <property type="molecule type" value="Genomic_DNA"/>
</dbReference>
<dbReference type="RefSeq" id="WP_067025198.1">
    <property type="nucleotide sequence ID" value="NZ_CP038256.1"/>
</dbReference>
<accession>A0A1B9NDY5</accession>
<name>A0A1B9NDY5_9MICO</name>
<dbReference type="Pfam" id="PF06013">
    <property type="entry name" value="WXG100"/>
    <property type="match status" value="1"/>
</dbReference>
<dbReference type="InterPro" id="IPR010310">
    <property type="entry name" value="T7SS_ESAT-6-like"/>
</dbReference>
<gene>
    <name evidence="2" type="ORF">A7J15_04670</name>
</gene>
<organism evidence="2 3">
    <name type="scientific">Microbacterium sediminis</name>
    <dbReference type="NCBI Taxonomy" id="904291"/>
    <lineage>
        <taxon>Bacteria</taxon>
        <taxon>Bacillati</taxon>
        <taxon>Actinomycetota</taxon>
        <taxon>Actinomycetes</taxon>
        <taxon>Micrococcales</taxon>
        <taxon>Microbacteriaceae</taxon>
        <taxon>Microbacterium</taxon>
    </lineage>
</organism>
<keyword evidence="3" id="KW-1185">Reference proteome</keyword>
<dbReference type="NCBIfam" id="TIGR03930">
    <property type="entry name" value="WXG100_ESAT6"/>
    <property type="match status" value="1"/>
</dbReference>
<reference evidence="2 3" key="1">
    <citation type="submission" date="2016-05" db="EMBL/GenBank/DDBJ databases">
        <authorList>
            <person name="Lavstsen T."/>
            <person name="Jespersen J.S."/>
        </authorList>
    </citation>
    <scope>NUCLEOTIDE SEQUENCE [LARGE SCALE GENOMIC DNA]</scope>
    <source>
        <strain evidence="2 3">YLB-01</strain>
    </source>
</reference>
<evidence type="ECO:0000256" key="1">
    <source>
        <dbReference type="RuleBase" id="RU362001"/>
    </source>
</evidence>
<proteinExistence type="inferred from homology"/>
<dbReference type="STRING" id="904291.A7J15_04670"/>
<dbReference type="InterPro" id="IPR036689">
    <property type="entry name" value="ESAT-6-like_sf"/>
</dbReference>
<dbReference type="Gene3D" id="1.10.287.1060">
    <property type="entry name" value="ESAT-6-like"/>
    <property type="match status" value="1"/>
</dbReference>
<sequence>MATEVSAADGAIDRGAKIVAEAKNTLNSDISALEGKLAGIGASWQGQSATAFTNLMTAWRAQAKKITDNLDVFEQNLKASQTSYTSDDDAAKAALQALQGRMGA</sequence>
<protein>
    <recommendedName>
        <fullName evidence="1">ESAT-6-like protein</fullName>
    </recommendedName>
</protein>
<comment type="similarity">
    <text evidence="1">Belongs to the WXG100 family.</text>
</comment>
<comment type="caution">
    <text evidence="2">The sequence shown here is derived from an EMBL/GenBank/DDBJ whole genome shotgun (WGS) entry which is preliminary data.</text>
</comment>
<dbReference type="SUPFAM" id="SSF140453">
    <property type="entry name" value="EsxAB dimer-like"/>
    <property type="match status" value="1"/>
</dbReference>
<evidence type="ECO:0000313" key="3">
    <source>
        <dbReference type="Proteomes" id="UP000093355"/>
    </source>
</evidence>